<reference evidence="2" key="1">
    <citation type="journal article" date="2023" name="IScience">
        <title>Live-bearing cockroach genome reveals convergent evolutionary mechanisms linked to viviparity in insects and beyond.</title>
        <authorList>
            <person name="Fouks B."/>
            <person name="Harrison M.C."/>
            <person name="Mikhailova A.A."/>
            <person name="Marchal E."/>
            <person name="English S."/>
            <person name="Carruthers M."/>
            <person name="Jennings E.C."/>
            <person name="Chiamaka E.L."/>
            <person name="Frigard R.A."/>
            <person name="Pippel M."/>
            <person name="Attardo G.M."/>
            <person name="Benoit J.B."/>
            <person name="Bornberg-Bauer E."/>
            <person name="Tobe S.S."/>
        </authorList>
    </citation>
    <scope>NUCLEOTIDE SEQUENCE</scope>
    <source>
        <strain evidence="2">Stay&amp;Tobe</strain>
    </source>
</reference>
<reference evidence="2" key="2">
    <citation type="submission" date="2023-05" db="EMBL/GenBank/DDBJ databases">
        <authorList>
            <person name="Fouks B."/>
        </authorList>
    </citation>
    <scope>NUCLEOTIDE SEQUENCE</scope>
    <source>
        <strain evidence="2">Stay&amp;Tobe</strain>
        <tissue evidence="2">Testes</tissue>
    </source>
</reference>
<dbReference type="InterPro" id="IPR052830">
    <property type="entry name" value="RCC1_domain-containing"/>
</dbReference>
<feature type="repeat" description="RCC1" evidence="1">
    <location>
        <begin position="199"/>
        <end position="259"/>
    </location>
</feature>
<feature type="repeat" description="RCC1" evidence="1">
    <location>
        <begin position="146"/>
        <end position="198"/>
    </location>
</feature>
<protein>
    <recommendedName>
        <fullName evidence="4">RCC1 domain-containing protein 1</fullName>
    </recommendedName>
</protein>
<sequence>MKLLYCGFNAFGQLPHVQATAVCELTEFPQMSAHDVHISWSYIVILSDAASPQDTAQVACCERHILSVERSGEVSKYCSDSAMRTALESITSDNITSLSCGETFDAFATSRGCVYAAMSPVLHLSSDHVTEVACGNEHCLVLTSAGAVYSWGTGSRGQLGHGDLEKEQERARQVDMLAGLKVTHIAAGGWHSVALADTGDIYVWGWNCEGQLGLPSVGCKGRKRRQEEVSVQTEPALLQNVTDVQQVACGSRHTVLLLR</sequence>
<evidence type="ECO:0000313" key="2">
    <source>
        <dbReference type="EMBL" id="KAJ9599180.1"/>
    </source>
</evidence>
<dbReference type="Gene3D" id="2.130.10.30">
    <property type="entry name" value="Regulator of chromosome condensation 1/beta-lactamase-inhibitor protein II"/>
    <property type="match status" value="1"/>
</dbReference>
<accession>A0AAD8AHG7</accession>
<dbReference type="AlphaFoldDB" id="A0AAD8AHG7"/>
<proteinExistence type="predicted"/>
<dbReference type="PROSITE" id="PS00626">
    <property type="entry name" value="RCC1_2"/>
    <property type="match status" value="2"/>
</dbReference>
<evidence type="ECO:0008006" key="4">
    <source>
        <dbReference type="Google" id="ProtNLM"/>
    </source>
</evidence>
<dbReference type="Proteomes" id="UP001233999">
    <property type="component" value="Unassembled WGS sequence"/>
</dbReference>
<evidence type="ECO:0000256" key="1">
    <source>
        <dbReference type="PROSITE-ProRule" id="PRU00235"/>
    </source>
</evidence>
<organism evidence="2 3">
    <name type="scientific">Diploptera punctata</name>
    <name type="common">Pacific beetle cockroach</name>
    <dbReference type="NCBI Taxonomy" id="6984"/>
    <lineage>
        <taxon>Eukaryota</taxon>
        <taxon>Metazoa</taxon>
        <taxon>Ecdysozoa</taxon>
        <taxon>Arthropoda</taxon>
        <taxon>Hexapoda</taxon>
        <taxon>Insecta</taxon>
        <taxon>Pterygota</taxon>
        <taxon>Neoptera</taxon>
        <taxon>Polyneoptera</taxon>
        <taxon>Dictyoptera</taxon>
        <taxon>Blattodea</taxon>
        <taxon>Blaberoidea</taxon>
        <taxon>Blaberidae</taxon>
        <taxon>Diplopterinae</taxon>
        <taxon>Diploptera</taxon>
    </lineage>
</organism>
<dbReference type="InterPro" id="IPR000408">
    <property type="entry name" value="Reg_chr_condens"/>
</dbReference>
<name>A0AAD8AHG7_DIPPU</name>
<dbReference type="InterPro" id="IPR009091">
    <property type="entry name" value="RCC1/BLIP-II"/>
</dbReference>
<dbReference type="EMBL" id="JASPKZ010000829">
    <property type="protein sequence ID" value="KAJ9599180.1"/>
    <property type="molecule type" value="Genomic_DNA"/>
</dbReference>
<dbReference type="Pfam" id="PF00415">
    <property type="entry name" value="RCC1"/>
    <property type="match status" value="2"/>
</dbReference>
<feature type="non-terminal residue" evidence="2">
    <location>
        <position position="259"/>
    </location>
</feature>
<dbReference type="SUPFAM" id="SSF50985">
    <property type="entry name" value="RCC1/BLIP-II"/>
    <property type="match status" value="1"/>
</dbReference>
<comment type="caution">
    <text evidence="2">The sequence shown here is derived from an EMBL/GenBank/DDBJ whole genome shotgun (WGS) entry which is preliminary data.</text>
</comment>
<evidence type="ECO:0000313" key="3">
    <source>
        <dbReference type="Proteomes" id="UP001233999"/>
    </source>
</evidence>
<dbReference type="PANTHER" id="PTHR46849:SF1">
    <property type="entry name" value="RCC1 DOMAIN-CONTAINING PROTEIN 1"/>
    <property type="match status" value="1"/>
</dbReference>
<keyword evidence="3" id="KW-1185">Reference proteome</keyword>
<gene>
    <name evidence="2" type="ORF">L9F63_010357</name>
</gene>
<dbReference type="PROSITE" id="PS50012">
    <property type="entry name" value="RCC1_3"/>
    <property type="match status" value="2"/>
</dbReference>
<dbReference type="PANTHER" id="PTHR46849">
    <property type="entry name" value="RCC1 DOMAIN-CONTAINING PROTEIN 1"/>
    <property type="match status" value="1"/>
</dbReference>
<dbReference type="PRINTS" id="PR00633">
    <property type="entry name" value="RCCNDNSATION"/>
</dbReference>